<name>A0A8X7N6V5_9BASI</name>
<organism evidence="2 3">
    <name type="scientific">Tilletia walkeri</name>
    <dbReference type="NCBI Taxonomy" id="117179"/>
    <lineage>
        <taxon>Eukaryota</taxon>
        <taxon>Fungi</taxon>
        <taxon>Dikarya</taxon>
        <taxon>Basidiomycota</taxon>
        <taxon>Ustilaginomycotina</taxon>
        <taxon>Exobasidiomycetes</taxon>
        <taxon>Tilletiales</taxon>
        <taxon>Tilletiaceae</taxon>
        <taxon>Tilletia</taxon>
    </lineage>
</organism>
<gene>
    <name evidence="2" type="ORF">A4X09_0g4628</name>
</gene>
<proteinExistence type="predicted"/>
<reference evidence="2" key="2">
    <citation type="journal article" date="2019" name="IMA Fungus">
        <title>Genome sequencing and comparison of five Tilletia species to identify candidate genes for the detection of regulated species infecting wheat.</title>
        <authorList>
            <person name="Nguyen H.D.T."/>
            <person name="Sultana T."/>
            <person name="Kesanakurti P."/>
            <person name="Hambleton S."/>
        </authorList>
    </citation>
    <scope>NUCLEOTIDE SEQUENCE</scope>
    <source>
        <strain evidence="2">DAOMC 236422</strain>
    </source>
</reference>
<evidence type="ECO:0000313" key="3">
    <source>
        <dbReference type="Proteomes" id="UP000078113"/>
    </source>
</evidence>
<sequence>MPSLSELPDTVSQFLHQKVALAAKSSSEITATSPPQASFSHPGNPFSVFIELDDARAYFPGQLFVAKLHLSPEIDARHIEGIEVEIKSWTHTFGRKSNGNTTTNTFEKDLHYSVKGFLSAERWAGPGNVSARAENGLYIVKCEGPPNTWLVSTRLPSTVQFKTGWRKYMETALIPPTFQDVTRDRTNNTVYWAIKLTVKRTGALQRDYRIWRPFIVLPFSSNPAPTLSLPMLVIPSNGIPPTPQLIKSALPPSWKTFSADSRIKTALIFSKGTLTIHLFLPDMENVGPGQIPIYLHVAVSAKKASDLLPSGSVRLPDLPLTSSTFESRGKGKAKEDAAQDYHPFFDIRRRVRSRADGGSHSEEHRILAPVRWNTPAFLSSDSRAGQNVHQGYAWTDPMPTQEAGLIAQTDLPFTRSALLTGQLMVEVPPPIDMHNLRVKYKLNFHWSQPGLGNSISAEVGRLVAHTGVNQAELAQMGERLLEVDMRPEVGQAWRDLDRRVLGPRWAALRQIMPVHLDSHRGSYDGEPSAAHAHAHADGDDSDDFDLVPHFDSKLAIHGQSQAPADDLPSYDDTNPSTSGPARDEKQYLSCAIRPLPP</sequence>
<keyword evidence="3" id="KW-1185">Reference proteome</keyword>
<evidence type="ECO:0000313" key="2">
    <source>
        <dbReference type="EMBL" id="KAE8267709.1"/>
    </source>
</evidence>
<dbReference type="Proteomes" id="UP000078113">
    <property type="component" value="Unassembled WGS sequence"/>
</dbReference>
<reference evidence="2" key="1">
    <citation type="submission" date="2016-04" db="EMBL/GenBank/DDBJ databases">
        <authorList>
            <person name="Nguyen H.D."/>
            <person name="Samba Siva P."/>
            <person name="Cullis J."/>
            <person name="Levesque C.A."/>
            <person name="Hambleton S."/>
        </authorList>
    </citation>
    <scope>NUCLEOTIDE SEQUENCE</scope>
    <source>
        <strain evidence="2">DAOMC 236422</strain>
    </source>
</reference>
<feature type="region of interest" description="Disordered" evidence="1">
    <location>
        <begin position="519"/>
        <end position="597"/>
    </location>
</feature>
<dbReference type="AlphaFoldDB" id="A0A8X7N6V5"/>
<protein>
    <submittedName>
        <fullName evidence="2">Uncharacterized protein</fullName>
    </submittedName>
</protein>
<comment type="caution">
    <text evidence="2">The sequence shown here is derived from an EMBL/GenBank/DDBJ whole genome shotgun (WGS) entry which is preliminary data.</text>
</comment>
<evidence type="ECO:0000256" key="1">
    <source>
        <dbReference type="SAM" id="MobiDB-lite"/>
    </source>
</evidence>
<accession>A0A8X7N6V5</accession>
<dbReference type="EMBL" id="LWDG02000203">
    <property type="protein sequence ID" value="KAE8267709.1"/>
    <property type="molecule type" value="Genomic_DNA"/>
</dbReference>